<evidence type="ECO:0000256" key="2">
    <source>
        <dbReference type="ARBA" id="ARBA00012018"/>
    </source>
</evidence>
<dbReference type="PANTHER" id="PTHR31956:SF36">
    <property type="entry name" value="NON-HEMOLYTIC PHOSPHOLIPASE C"/>
    <property type="match status" value="1"/>
</dbReference>
<dbReference type="PANTHER" id="PTHR31956">
    <property type="entry name" value="NON-SPECIFIC PHOSPHOLIPASE C4-RELATED"/>
    <property type="match status" value="1"/>
</dbReference>
<gene>
    <name evidence="5" type="ORF">HAD_09800</name>
</gene>
<dbReference type="AlphaFoldDB" id="A0A069E9J1"/>
<dbReference type="PATRIC" id="fig|1280949.3.peg.2003"/>
<dbReference type="InterPro" id="IPR017850">
    <property type="entry name" value="Alkaline_phosphatase_core_sf"/>
</dbReference>
<reference evidence="5 6" key="1">
    <citation type="journal article" date="2014" name="Antonie Van Leeuwenhoek">
        <title>Hyphomonas beringensis sp. nov. and Hyphomonas chukchiensis sp. nov., isolated from surface seawater of the Bering Sea and Chukchi Sea.</title>
        <authorList>
            <person name="Li C."/>
            <person name="Lai Q."/>
            <person name="Li G."/>
            <person name="Dong C."/>
            <person name="Wang J."/>
            <person name="Liao Y."/>
            <person name="Shao Z."/>
        </authorList>
    </citation>
    <scope>NUCLEOTIDE SEQUENCE [LARGE SCALE GENOMIC DNA]</scope>
    <source>
        <strain evidence="5 6">MHS-3</strain>
    </source>
</reference>
<evidence type="ECO:0000256" key="3">
    <source>
        <dbReference type="ARBA" id="ARBA00022801"/>
    </source>
</evidence>
<comment type="similarity">
    <text evidence="1">Belongs to the bacterial phospholipase C family.</text>
</comment>
<evidence type="ECO:0000313" key="5">
    <source>
        <dbReference type="EMBL" id="KCZ85971.1"/>
    </source>
</evidence>
<protein>
    <recommendedName>
        <fullName evidence="2">phospholipase C</fullName>
        <ecNumber evidence="2">3.1.4.3</ecNumber>
    </recommendedName>
</protein>
<dbReference type="CDD" id="cd16014">
    <property type="entry name" value="PLC"/>
    <property type="match status" value="1"/>
</dbReference>
<dbReference type="Proteomes" id="UP000027446">
    <property type="component" value="Unassembled WGS sequence"/>
</dbReference>
<dbReference type="Gene3D" id="3.40.720.10">
    <property type="entry name" value="Alkaline Phosphatase, subunit A"/>
    <property type="match status" value="2"/>
</dbReference>
<feature type="domain" description="Bacterial phospholipase C C-terminal" evidence="4">
    <location>
        <begin position="517"/>
        <end position="603"/>
    </location>
</feature>
<dbReference type="STRING" id="1280949.HAD_09800"/>
<evidence type="ECO:0000256" key="1">
    <source>
        <dbReference type="ARBA" id="ARBA00009717"/>
    </source>
</evidence>
<accession>A0A069E9J1</accession>
<dbReference type="EMBL" id="ARYH01000001">
    <property type="protein sequence ID" value="KCZ85971.1"/>
    <property type="molecule type" value="Genomic_DNA"/>
</dbReference>
<keyword evidence="3" id="KW-0378">Hydrolase</keyword>
<dbReference type="EC" id="3.1.4.3" evidence="2"/>
<dbReference type="eggNOG" id="COG3511">
    <property type="taxonomic scope" value="Bacteria"/>
</dbReference>
<dbReference type="InterPro" id="IPR017767">
    <property type="entry name" value="PC-PLC"/>
</dbReference>
<dbReference type="RefSeq" id="WP_035570797.1">
    <property type="nucleotide sequence ID" value="NZ_ARYH01000001.1"/>
</dbReference>
<dbReference type="OrthoDB" id="9770871at2"/>
<organism evidence="5 6">
    <name type="scientific">Hyphomonas adhaerens MHS-3</name>
    <dbReference type="NCBI Taxonomy" id="1280949"/>
    <lineage>
        <taxon>Bacteria</taxon>
        <taxon>Pseudomonadati</taxon>
        <taxon>Pseudomonadota</taxon>
        <taxon>Alphaproteobacteria</taxon>
        <taxon>Hyphomonadales</taxon>
        <taxon>Hyphomonadaceae</taxon>
        <taxon>Hyphomonas</taxon>
    </lineage>
</organism>
<keyword evidence="6" id="KW-1185">Reference proteome</keyword>
<dbReference type="InterPro" id="IPR008475">
    <property type="entry name" value="PLipase_C_C"/>
</dbReference>
<dbReference type="PROSITE" id="PS51318">
    <property type="entry name" value="TAT"/>
    <property type="match status" value="1"/>
</dbReference>
<evidence type="ECO:0000313" key="6">
    <source>
        <dbReference type="Proteomes" id="UP000027446"/>
    </source>
</evidence>
<proteinExistence type="inferred from homology"/>
<dbReference type="InterPro" id="IPR007312">
    <property type="entry name" value="Phosphoesterase"/>
</dbReference>
<dbReference type="Pfam" id="PF05506">
    <property type="entry name" value="PLipase_C_C"/>
    <property type="match status" value="2"/>
</dbReference>
<dbReference type="InterPro" id="IPR006311">
    <property type="entry name" value="TAT_signal"/>
</dbReference>
<dbReference type="GO" id="GO:0034480">
    <property type="term" value="F:phosphatidylcholine phospholipase C activity"/>
    <property type="evidence" value="ECO:0007669"/>
    <property type="project" value="UniProtKB-EC"/>
</dbReference>
<evidence type="ECO:0000259" key="4">
    <source>
        <dbReference type="Pfam" id="PF05506"/>
    </source>
</evidence>
<name>A0A069E9J1_9PROT</name>
<dbReference type="Pfam" id="PF04185">
    <property type="entry name" value="Phosphoesterase"/>
    <property type="match status" value="1"/>
</dbReference>
<sequence>MTTDRREFLRIMGVSAAAGAAANTFPSAIAEALQTPAANETGTIRDVKHVVILMQENRSFDHYFGTLRGVRGFGDRYTVPMESGKPVWFQSDGQKDIPPFHLDTKTTDAIAHPGTPHSFSDSQAAWNQGKFGYWPKYKNPYSMGYFKREDVPFQFALAEAFTICDAYHCSITTGTDPNRIVFWSGSNHDPDLRARGINGTEADSEPNNLRCWIEGALPEPGYTYQGSALPWQTIPDVLEDAGVSWRIYQNTNDNWTGAMHGGLAFKSFREAQPGSPLYEKGMTDYSLERFAADVQAGTLPEVSWILPPKNWSEHPSASTPLQGAEYTSRILQALTSKPEVWSRTVFFQMFDENDGLFDHLPPAAPPSYTADGELAGKSTIDLKGFYFSDPEKRLLDDSDTISGSVRPWGLGARVPLYVVSPWSRGGWVNSQVADHTSVGMFLEQRFGLTVPAISPWHRAVCSDLTSCFDFKTPNEPVFPDLPSAEGSQKAVLAQIHRKRIEPPAEPQSLSQEPGSRPSRALPYALDVTASADPDAISLKFANTGKAGAVFHVYDKRHLDRIPRRYTVEAGKAISDVWDLEADEGQYDLWVLGPNGFLRTFRGDASKEIETSARMTLRTGIVTLFMKNTGRTKQELSIDAGVYDGSEPVRVTVGAGRTLKREFDTSASNAWYDITVSAEGFERRLAGRIETGRDGFSDPAMGA</sequence>
<feature type="domain" description="Bacterial phospholipase C C-terminal" evidence="4">
    <location>
        <begin position="612"/>
        <end position="687"/>
    </location>
</feature>
<dbReference type="GO" id="GO:0016042">
    <property type="term" value="P:lipid catabolic process"/>
    <property type="evidence" value="ECO:0007669"/>
    <property type="project" value="InterPro"/>
</dbReference>
<comment type="caution">
    <text evidence="5">The sequence shown here is derived from an EMBL/GenBank/DDBJ whole genome shotgun (WGS) entry which is preliminary data.</text>
</comment>
<dbReference type="NCBIfam" id="TIGR03396">
    <property type="entry name" value="PC_PLC"/>
    <property type="match status" value="1"/>
</dbReference>